<proteinExistence type="predicted"/>
<dbReference type="Proteomes" id="UP001345013">
    <property type="component" value="Unassembled WGS sequence"/>
</dbReference>
<feature type="compositionally biased region" description="Low complexity" evidence="1">
    <location>
        <begin position="1530"/>
        <end position="1541"/>
    </location>
</feature>
<dbReference type="InterPro" id="IPR022155">
    <property type="entry name" value="DUF3684"/>
</dbReference>
<dbReference type="PANTHER" id="PTHR47839:SF1">
    <property type="entry name" value="DOMAIN PROTEIN, PUTATIVE (AFU_ORTHOLOGUE AFUA_6G04830)-RELATED"/>
    <property type="match status" value="1"/>
</dbReference>
<dbReference type="SUPFAM" id="SSF55874">
    <property type="entry name" value="ATPase domain of HSP90 chaperone/DNA topoisomerase II/histidine kinase"/>
    <property type="match status" value="1"/>
</dbReference>
<evidence type="ECO:0000259" key="2">
    <source>
        <dbReference type="Pfam" id="PF25794"/>
    </source>
</evidence>
<protein>
    <recommendedName>
        <fullName evidence="2">Sacsin/Nov domain-containing protein</fullName>
    </recommendedName>
</protein>
<dbReference type="PANTHER" id="PTHR47839">
    <property type="entry name" value="DOMAIN PROTEIN, PUTATIVE (AFU_ORTHOLOGUE AFUA_6G04830)-RELATED"/>
    <property type="match status" value="1"/>
</dbReference>
<evidence type="ECO:0000313" key="4">
    <source>
        <dbReference type="Proteomes" id="UP001345013"/>
    </source>
</evidence>
<feature type="compositionally biased region" description="Basic and acidic residues" evidence="1">
    <location>
        <begin position="1402"/>
        <end position="1421"/>
    </location>
</feature>
<feature type="region of interest" description="Disordered" evidence="1">
    <location>
        <begin position="1402"/>
        <end position="1468"/>
    </location>
</feature>
<name>A0ABR0JUG5_9EURO</name>
<comment type="caution">
    <text evidence="3">The sequence shown here is derived from an EMBL/GenBank/DDBJ whole genome shotgun (WGS) entry which is preliminary data.</text>
</comment>
<dbReference type="Gene3D" id="3.30.565.10">
    <property type="entry name" value="Histidine kinase-like ATPase, C-terminal domain"/>
    <property type="match status" value="1"/>
</dbReference>
<evidence type="ECO:0000256" key="1">
    <source>
        <dbReference type="SAM" id="MobiDB-lite"/>
    </source>
</evidence>
<sequence>MAAMDFNALRAQTMGSGADEEAVTVNTRALIDKVLARYSGEWTTLRELIQNAADASADKVTIKFETIPSASVPVPYDASQSSMLKHVIHHHTLKRMVVTNNGTPFNENDWTRLKRIAEGNPDETKIGAFGVGFYSTFADCEEPFVSSGREAMAFFWKTNALFTRRLKLPHGEGDHDTNFVLDYRDPTSTIPSLISLSQFLASSLTFVGIEKMELWVDQWNVLTLNKKTSPALDVPIPKDIEPKTSEGFMKILKVSKEMAQIDGEWMPIVAYKPSSSAARSTNRDDAAPSLRGFFSRLAGGRQQEDTPATLKQKDADTLDLTKKVNATIFLNVDTATIKTYTGQKFNEELERATKKPPPKNTKLAVLTAPFVENDSIATTAKLGDIFATVLPSRSGRIFIGFPTHQTTGLNAHISAPSVIPTVERESIDLNAKWVRTWNMEMLRAAGIVCRIVWSAEMGELRQRITNQANGSSKIRMDQVQPFLQEGITVFKNFTFKESTPSPKTGELLEDAFWRSGKKPSIDVLSSCGVLPTHQVRIAPKDLSFVEGVPVLPEKLVEEAKPFVNKLVEYGLVTEVTVSDIREALEANPLTGQQLSEFLEWLVKNAAKGQLDGQVVSNLLAITVANEDPAGLIGDGSSGKLLMLGNIEYFHSPSRIPPSFPVPETVMPLKYTSSHSKHDLESLGWQELQIVPWMRWLITESKSRSLLREDQDLTASPAFSQQVFALLSKQWDSMSQSSKQTLVELLSPHTVVPTKFGMKKPGDAYFPNVKLFDDLPTITGFHGVKDKILTAFGVRKTVELGVVFERLLKPTSKDKEAGSGSPGRHVALIQYLSSVRDDVPSADMQRLRNTPICPKEDRTSETRESEERYKVSELFEPRPQLRDLGLPVIAWPGLYRSNSPEGRLLTVLGLRTVPTVQELIAIMARAGSSGDVTLRDRALTYFISCYHANGYAQFDYTKVQTPFLPLENKPELSTPSQCFTDEGAMLLGFDLVRRDLHSHAPMFGVRRNPPIETCIQILARKKLTSHHEARAFFAYFAGRLNEVNASVIPRLQDLNFVPIFSKAKEKPVVKSYTSPRNVFLGDSDTFGEIFNYVDFGQEANTFLLKCGSKPEPTKVEVAQILVKEPARISSKFNNPEKYLTLLRSLADSVSVLKKNKDLFREMKKAPFLLASKHIPGAPKNGKSLLDDDDFEDDESQGITEWQLCSAEDAIIVDEFIAYNLFKSNILAAPQEEGLEDFYFSLGSQLLSSLVEEAAKHGPRAADQSPAQKLQNLIIERSQLFLHEQPQENIKNDARWLEKHLSVQLVSSITLRRALRGRNITHSQKRTAVITANNREFTLWVVGANPDFYQVSQALIHLLLNRPKLHSPLTLEMLLKTDLLDLRNRGFNVSRILRQKAAEARMAESQRQQELEEQQKRIEEQQKAWESTQSPQKKEKKSKQNMIGAFPDSPDSKNAGALAAPSSQHLPQEDMDNEPIRSAQRMLSNFAKNFGLGAGGRQQRPTSSLSGPEPLPIPQARPQTPSSSQDPPPPYSAGSSGQGQDQSVTAPHHMQQNLLSAIRKSRPHNSTEIFSRGEQNTVSETKSYCDEKPAHDLAFVADLKQGIQMFLPQDPARPTNASQFLQQNINGLNAFADLLKSTGDIFALNPRILNIFHETGGKTIAFNRNGSIFCNYHYFHQLHESQIASSDASVAQAGHDDALVYWWVILCHELAHNLVADHSSNHSYYTEGFVAQYFSRVVGKIAEGRERTQQQQIALPDRTAE</sequence>
<reference evidence="3 4" key="1">
    <citation type="submission" date="2023-08" db="EMBL/GenBank/DDBJ databases">
        <title>Black Yeasts Isolated from many extreme environments.</title>
        <authorList>
            <person name="Coleine C."/>
            <person name="Stajich J.E."/>
            <person name="Selbmann L."/>
        </authorList>
    </citation>
    <scope>NUCLEOTIDE SEQUENCE [LARGE SCALE GENOMIC DNA]</scope>
    <source>
        <strain evidence="3 4">CCFEE 5885</strain>
    </source>
</reference>
<feature type="compositionally biased region" description="Polar residues" evidence="1">
    <location>
        <begin position="1562"/>
        <end position="1579"/>
    </location>
</feature>
<feature type="region of interest" description="Disordered" evidence="1">
    <location>
        <begin position="1487"/>
        <end position="1547"/>
    </location>
</feature>
<feature type="domain" description="Sacsin/Nov" evidence="2">
    <location>
        <begin position="30"/>
        <end position="151"/>
    </location>
</feature>
<keyword evidence="4" id="KW-1185">Reference proteome</keyword>
<organism evidence="3 4">
    <name type="scientific">Lithohypha guttulata</name>
    <dbReference type="NCBI Taxonomy" id="1690604"/>
    <lineage>
        <taxon>Eukaryota</taxon>
        <taxon>Fungi</taxon>
        <taxon>Dikarya</taxon>
        <taxon>Ascomycota</taxon>
        <taxon>Pezizomycotina</taxon>
        <taxon>Eurotiomycetes</taxon>
        <taxon>Chaetothyriomycetidae</taxon>
        <taxon>Chaetothyriales</taxon>
        <taxon>Trichomeriaceae</taxon>
        <taxon>Lithohypha</taxon>
    </lineage>
</organism>
<feature type="region of interest" description="Disordered" evidence="1">
    <location>
        <begin position="1559"/>
        <end position="1579"/>
    </location>
</feature>
<dbReference type="EMBL" id="JAVRRG010000311">
    <property type="protein sequence ID" value="KAK5073329.1"/>
    <property type="molecule type" value="Genomic_DNA"/>
</dbReference>
<accession>A0ABR0JUG5</accession>
<feature type="region of interest" description="Disordered" evidence="1">
    <location>
        <begin position="851"/>
        <end position="870"/>
    </location>
</feature>
<feature type="compositionally biased region" description="Basic and acidic residues" evidence="1">
    <location>
        <begin position="853"/>
        <end position="870"/>
    </location>
</feature>
<dbReference type="Pfam" id="PF12449">
    <property type="entry name" value="DUF3684"/>
    <property type="match status" value="1"/>
</dbReference>
<evidence type="ECO:0000313" key="3">
    <source>
        <dbReference type="EMBL" id="KAK5073329.1"/>
    </source>
</evidence>
<dbReference type="InterPro" id="IPR058210">
    <property type="entry name" value="SACS/Nov_dom"/>
</dbReference>
<dbReference type="NCBIfam" id="NF047352">
    <property type="entry name" value="P_loop_sacsin"/>
    <property type="match status" value="1"/>
</dbReference>
<gene>
    <name evidence="3" type="ORF">LTR24_010346</name>
</gene>
<dbReference type="Pfam" id="PF25794">
    <property type="entry name" value="SACS"/>
    <property type="match status" value="1"/>
</dbReference>
<dbReference type="InterPro" id="IPR036890">
    <property type="entry name" value="HATPase_C_sf"/>
</dbReference>